<evidence type="ECO:0000313" key="9">
    <source>
        <dbReference type="EMBL" id="KAF2742546.1"/>
    </source>
</evidence>
<keyword evidence="8" id="KW-0010">Activator</keyword>
<evidence type="ECO:0000256" key="5">
    <source>
        <dbReference type="ARBA" id="ARBA00023163"/>
    </source>
</evidence>
<comment type="subcellular location">
    <subcellularLocation>
        <location evidence="1 8">Nucleus</location>
    </subcellularLocation>
</comment>
<accession>A0A6A6UYF8</accession>
<evidence type="ECO:0000313" key="10">
    <source>
        <dbReference type="Proteomes" id="UP000799440"/>
    </source>
</evidence>
<keyword evidence="4 8" id="KW-0805">Transcription regulation</keyword>
<dbReference type="Gene3D" id="2.40.320.10">
    <property type="entry name" value="Hypothetical Protein Pfu-838710-001"/>
    <property type="match status" value="1"/>
</dbReference>
<dbReference type="GO" id="GO:0016592">
    <property type="term" value="C:mediator complex"/>
    <property type="evidence" value="ECO:0007669"/>
    <property type="project" value="InterPro"/>
</dbReference>
<evidence type="ECO:0000256" key="6">
    <source>
        <dbReference type="ARBA" id="ARBA00023242"/>
    </source>
</evidence>
<evidence type="ECO:0000256" key="8">
    <source>
        <dbReference type="RuleBase" id="RU364150"/>
    </source>
</evidence>
<dbReference type="OrthoDB" id="5348092at2759"/>
<sequence length="270" mass="30665">MYELLLVGQLVQSRHDQVLKVLAGLAAMQPHRIIRRYIFYRPQREPEEPGLRMKRGGTQDVPSKNAKQVNKKDLYFSKVVQELLEGDFEAAAQSSADAPQTLRADDGTEWYWLFEDVPETANRDVLVRAAHTTDIVEGDPHAYMLEGGHRFLGEFYIEGHRVVYGDKELTLYRPVATSEGLAGQPAPSVSLPPFDSLKPYDPSGAYVLEAKITLDKLSDTALFEEAIQELKDFKEEMRGCVEMLLPDRLDYDTRVKYVPEYVPKPTGVFR</sequence>
<protein>
    <recommendedName>
        <fullName evidence="3 8">Mediator of RNA polymerase II transcription subunit 18</fullName>
    </recommendedName>
    <alternativeName>
        <fullName evidence="7 8">Mediator complex subunit 18</fullName>
    </alternativeName>
</protein>
<dbReference type="Proteomes" id="UP000799440">
    <property type="component" value="Unassembled WGS sequence"/>
</dbReference>
<evidence type="ECO:0000256" key="2">
    <source>
        <dbReference type="ARBA" id="ARBA00009814"/>
    </source>
</evidence>
<dbReference type="PANTHER" id="PTHR13321">
    <property type="entry name" value="MEDIATOR OF RNA POLYMERASE II TRANSCRIPTION, SUBUNIT 18"/>
    <property type="match status" value="1"/>
</dbReference>
<comment type="similarity">
    <text evidence="2 8">Belongs to the Mediator complex subunit 18 family.</text>
</comment>
<dbReference type="PANTHER" id="PTHR13321:SF2">
    <property type="entry name" value="MEDIATOR OF RNA POLYMERASE II TRANSCRIPTION SUBUNIT 18"/>
    <property type="match status" value="1"/>
</dbReference>
<evidence type="ECO:0000256" key="3">
    <source>
        <dbReference type="ARBA" id="ARBA00019612"/>
    </source>
</evidence>
<dbReference type="GO" id="GO:0006369">
    <property type="term" value="P:termination of RNA polymerase II transcription"/>
    <property type="evidence" value="ECO:0007669"/>
    <property type="project" value="TreeGrafter"/>
</dbReference>
<evidence type="ECO:0000256" key="4">
    <source>
        <dbReference type="ARBA" id="ARBA00023015"/>
    </source>
</evidence>
<dbReference type="AlphaFoldDB" id="A0A6A6UYF8"/>
<reference evidence="9" key="1">
    <citation type="journal article" date="2020" name="Stud. Mycol.">
        <title>101 Dothideomycetes genomes: a test case for predicting lifestyles and emergence of pathogens.</title>
        <authorList>
            <person name="Haridas S."/>
            <person name="Albert R."/>
            <person name="Binder M."/>
            <person name="Bloem J."/>
            <person name="Labutti K."/>
            <person name="Salamov A."/>
            <person name="Andreopoulos B."/>
            <person name="Baker S."/>
            <person name="Barry K."/>
            <person name="Bills G."/>
            <person name="Bluhm B."/>
            <person name="Cannon C."/>
            <person name="Castanera R."/>
            <person name="Culley D."/>
            <person name="Daum C."/>
            <person name="Ezra D."/>
            <person name="Gonzalez J."/>
            <person name="Henrissat B."/>
            <person name="Kuo A."/>
            <person name="Liang C."/>
            <person name="Lipzen A."/>
            <person name="Lutzoni F."/>
            <person name="Magnuson J."/>
            <person name="Mondo S."/>
            <person name="Nolan M."/>
            <person name="Ohm R."/>
            <person name="Pangilinan J."/>
            <person name="Park H.-J."/>
            <person name="Ramirez L."/>
            <person name="Alfaro M."/>
            <person name="Sun H."/>
            <person name="Tritt A."/>
            <person name="Yoshinaga Y."/>
            <person name="Zwiers L.-H."/>
            <person name="Turgeon B."/>
            <person name="Goodwin S."/>
            <person name="Spatafora J."/>
            <person name="Crous P."/>
            <person name="Grigoriev I."/>
        </authorList>
    </citation>
    <scope>NUCLEOTIDE SEQUENCE</scope>
    <source>
        <strain evidence="9">CBS 119925</strain>
    </source>
</reference>
<keyword evidence="6 8" id="KW-0539">Nucleus</keyword>
<keyword evidence="5 8" id="KW-0804">Transcription</keyword>
<comment type="function">
    <text evidence="8">Component of the Mediator complex, a coactivator involved in the regulated transcription of nearly all RNA polymerase II-dependent genes. Mediator functions as a bridge to convey information from gene-specific regulatory proteins to the basal RNA polymerase II transcription machinery. Mediator is recruited to promoters by direct interactions with regulatory proteins and serves as a scaffold for the assembly of a functional preinitiation complex with RNA polymerase II and the general transcription factors.</text>
</comment>
<dbReference type="GO" id="GO:0070847">
    <property type="term" value="C:core mediator complex"/>
    <property type="evidence" value="ECO:0007669"/>
    <property type="project" value="TreeGrafter"/>
</dbReference>
<keyword evidence="10" id="KW-1185">Reference proteome</keyword>
<dbReference type="GO" id="GO:0003712">
    <property type="term" value="F:transcription coregulator activity"/>
    <property type="evidence" value="ECO:0007669"/>
    <property type="project" value="InterPro"/>
</dbReference>
<dbReference type="Pfam" id="PF09637">
    <property type="entry name" value="Med18"/>
    <property type="match status" value="1"/>
</dbReference>
<name>A0A6A6UYF8_9PLEO</name>
<proteinExistence type="inferred from homology"/>
<dbReference type="GO" id="GO:0006357">
    <property type="term" value="P:regulation of transcription by RNA polymerase II"/>
    <property type="evidence" value="ECO:0007669"/>
    <property type="project" value="InterPro"/>
</dbReference>
<evidence type="ECO:0000256" key="1">
    <source>
        <dbReference type="ARBA" id="ARBA00004123"/>
    </source>
</evidence>
<gene>
    <name evidence="8" type="primary">MED18</name>
    <name evidence="9" type="ORF">M011DRAFT_472140</name>
</gene>
<dbReference type="InterPro" id="IPR019095">
    <property type="entry name" value="Mediator_Med18"/>
</dbReference>
<dbReference type="EMBL" id="MU006607">
    <property type="protein sequence ID" value="KAF2742546.1"/>
    <property type="molecule type" value="Genomic_DNA"/>
</dbReference>
<evidence type="ECO:0000256" key="7">
    <source>
        <dbReference type="ARBA" id="ARBA00032012"/>
    </source>
</evidence>
<organism evidence="9 10">
    <name type="scientific">Sporormia fimetaria CBS 119925</name>
    <dbReference type="NCBI Taxonomy" id="1340428"/>
    <lineage>
        <taxon>Eukaryota</taxon>
        <taxon>Fungi</taxon>
        <taxon>Dikarya</taxon>
        <taxon>Ascomycota</taxon>
        <taxon>Pezizomycotina</taxon>
        <taxon>Dothideomycetes</taxon>
        <taxon>Pleosporomycetidae</taxon>
        <taxon>Pleosporales</taxon>
        <taxon>Sporormiaceae</taxon>
        <taxon>Sporormia</taxon>
    </lineage>
</organism>
<comment type="subunit">
    <text evidence="8">Component of the Mediator complex.</text>
</comment>